<dbReference type="Pfam" id="PF01739">
    <property type="entry name" value="CheR"/>
    <property type="match status" value="1"/>
</dbReference>
<keyword evidence="3 7" id="KW-0489">Methyltransferase</keyword>
<dbReference type="PANTHER" id="PTHR24422:SF19">
    <property type="entry name" value="CHEMOTAXIS PROTEIN METHYLTRANSFERASE"/>
    <property type="match status" value="1"/>
</dbReference>
<keyword evidence="5" id="KW-0949">S-adenosyl-L-methionine</keyword>
<name>A0A5D0CSB3_9BACL</name>
<keyword evidence="4 7" id="KW-0808">Transferase</keyword>
<gene>
    <name evidence="7" type="ORF">FRY98_17820</name>
</gene>
<dbReference type="RefSeq" id="WP_148454375.1">
    <property type="nucleotide sequence ID" value="NZ_VSDO01000003.1"/>
</dbReference>
<evidence type="ECO:0000256" key="5">
    <source>
        <dbReference type="ARBA" id="ARBA00022691"/>
    </source>
</evidence>
<dbReference type="AlphaFoldDB" id="A0A5D0CSB3"/>
<evidence type="ECO:0000256" key="3">
    <source>
        <dbReference type="ARBA" id="ARBA00022603"/>
    </source>
</evidence>
<dbReference type="Proteomes" id="UP000325218">
    <property type="component" value="Unassembled WGS sequence"/>
</dbReference>
<dbReference type="GO" id="GO:0032259">
    <property type="term" value="P:methylation"/>
    <property type="evidence" value="ECO:0007669"/>
    <property type="project" value="UniProtKB-KW"/>
</dbReference>
<reference evidence="7 8" key="1">
    <citation type="submission" date="2019-08" db="EMBL/GenBank/DDBJ databases">
        <title>Genome sequencing of Paenibacillus faecis DSM 23593(T).</title>
        <authorList>
            <person name="Kook J.-K."/>
            <person name="Park S.-N."/>
            <person name="Lim Y.K."/>
        </authorList>
    </citation>
    <scope>NUCLEOTIDE SEQUENCE [LARGE SCALE GENOMIC DNA]</scope>
    <source>
        <strain evidence="7 8">DSM 23593</strain>
    </source>
</reference>
<dbReference type="InterPro" id="IPR000780">
    <property type="entry name" value="CheR_MeTrfase"/>
</dbReference>
<dbReference type="Gene3D" id="1.10.155.10">
    <property type="entry name" value="Chemotaxis receptor methyltransferase CheR, N-terminal domain"/>
    <property type="match status" value="1"/>
</dbReference>
<proteinExistence type="predicted"/>
<dbReference type="InterPro" id="IPR022641">
    <property type="entry name" value="CheR_N"/>
</dbReference>
<dbReference type="SMART" id="SM00138">
    <property type="entry name" value="MeTrc"/>
    <property type="match status" value="1"/>
</dbReference>
<dbReference type="PRINTS" id="PR00996">
    <property type="entry name" value="CHERMTFRASE"/>
</dbReference>
<dbReference type="EC" id="2.1.1.80" evidence="2"/>
<dbReference type="Pfam" id="PF03705">
    <property type="entry name" value="CheR_N"/>
    <property type="match status" value="1"/>
</dbReference>
<dbReference type="CDD" id="cd02440">
    <property type="entry name" value="AdoMet_MTases"/>
    <property type="match status" value="1"/>
</dbReference>
<dbReference type="InterPro" id="IPR050903">
    <property type="entry name" value="Bact_Chemotaxis_MeTrfase"/>
</dbReference>
<sequence length="266" mass="30824">MHSTLQPDQDFERFIQLVKGKSGIDLALYKEAQMKRRLTSLRERRGYKSFSDFFQAFSADPALYAEFLDQMTINVSEFYRNPQRWEVLADKVIPELLSRSPRLKCWSAACSTGEEPYSIAMALSQFMDLREVQVLASDLDQNAIERAKIGNYQASAVKDVPQAHLNRFFTKQGERYLVSDSLKRCVQYKRHNLLADAYDTGFDLIVCRNVLIYFTDEAKETVFSKFSQALKPGGYLFIGGTEQIFQPLQYDLEATETFFYRKRLAR</sequence>
<evidence type="ECO:0000313" key="7">
    <source>
        <dbReference type="EMBL" id="TYA12540.1"/>
    </source>
</evidence>
<keyword evidence="8" id="KW-1185">Reference proteome</keyword>
<comment type="catalytic activity">
    <reaction evidence="1">
        <text>L-glutamyl-[protein] + S-adenosyl-L-methionine = [protein]-L-glutamate 5-O-methyl ester + S-adenosyl-L-homocysteine</text>
        <dbReference type="Rhea" id="RHEA:24452"/>
        <dbReference type="Rhea" id="RHEA-COMP:10208"/>
        <dbReference type="Rhea" id="RHEA-COMP:10311"/>
        <dbReference type="ChEBI" id="CHEBI:29973"/>
        <dbReference type="ChEBI" id="CHEBI:57856"/>
        <dbReference type="ChEBI" id="CHEBI:59789"/>
        <dbReference type="ChEBI" id="CHEBI:82795"/>
        <dbReference type="EC" id="2.1.1.80"/>
    </reaction>
</comment>
<dbReference type="InterPro" id="IPR022642">
    <property type="entry name" value="CheR_C"/>
</dbReference>
<dbReference type="GO" id="GO:0008983">
    <property type="term" value="F:protein-glutamate O-methyltransferase activity"/>
    <property type="evidence" value="ECO:0007669"/>
    <property type="project" value="UniProtKB-EC"/>
</dbReference>
<dbReference type="OrthoDB" id="9816309at2"/>
<protein>
    <recommendedName>
        <fullName evidence="2">protein-glutamate O-methyltransferase</fullName>
        <ecNumber evidence="2">2.1.1.80</ecNumber>
    </recommendedName>
</protein>
<comment type="caution">
    <text evidence="7">The sequence shown here is derived from an EMBL/GenBank/DDBJ whole genome shotgun (WGS) entry which is preliminary data.</text>
</comment>
<dbReference type="SUPFAM" id="SSF53335">
    <property type="entry name" value="S-adenosyl-L-methionine-dependent methyltransferases"/>
    <property type="match status" value="1"/>
</dbReference>
<dbReference type="InterPro" id="IPR036804">
    <property type="entry name" value="CheR_N_sf"/>
</dbReference>
<evidence type="ECO:0000256" key="1">
    <source>
        <dbReference type="ARBA" id="ARBA00001541"/>
    </source>
</evidence>
<evidence type="ECO:0000313" key="8">
    <source>
        <dbReference type="Proteomes" id="UP000325218"/>
    </source>
</evidence>
<dbReference type="InterPro" id="IPR029063">
    <property type="entry name" value="SAM-dependent_MTases_sf"/>
</dbReference>
<evidence type="ECO:0000256" key="4">
    <source>
        <dbReference type="ARBA" id="ARBA00022679"/>
    </source>
</evidence>
<dbReference type="SUPFAM" id="SSF47757">
    <property type="entry name" value="Chemotaxis receptor methyltransferase CheR, N-terminal domain"/>
    <property type="match status" value="1"/>
</dbReference>
<dbReference type="PROSITE" id="PS50123">
    <property type="entry name" value="CHER"/>
    <property type="match status" value="1"/>
</dbReference>
<organism evidence="7 8">
    <name type="scientific">Paenibacillus faecis</name>
    <dbReference type="NCBI Taxonomy" id="862114"/>
    <lineage>
        <taxon>Bacteria</taxon>
        <taxon>Bacillati</taxon>
        <taxon>Bacillota</taxon>
        <taxon>Bacilli</taxon>
        <taxon>Bacillales</taxon>
        <taxon>Paenibacillaceae</taxon>
        <taxon>Paenibacillus</taxon>
    </lineage>
</organism>
<dbReference type="EMBL" id="VSDO01000003">
    <property type="protein sequence ID" value="TYA12540.1"/>
    <property type="molecule type" value="Genomic_DNA"/>
</dbReference>
<evidence type="ECO:0000259" key="6">
    <source>
        <dbReference type="PROSITE" id="PS50123"/>
    </source>
</evidence>
<accession>A0A5D0CSB3</accession>
<evidence type="ECO:0000256" key="2">
    <source>
        <dbReference type="ARBA" id="ARBA00012534"/>
    </source>
</evidence>
<dbReference type="PANTHER" id="PTHR24422">
    <property type="entry name" value="CHEMOTAXIS PROTEIN METHYLTRANSFERASE"/>
    <property type="match status" value="1"/>
</dbReference>
<dbReference type="Gene3D" id="3.40.50.150">
    <property type="entry name" value="Vaccinia Virus protein VP39"/>
    <property type="match status" value="1"/>
</dbReference>
<feature type="domain" description="CheR-type methyltransferase" evidence="6">
    <location>
        <begin position="1"/>
        <end position="265"/>
    </location>
</feature>